<feature type="compositionally biased region" description="Basic and acidic residues" evidence="1">
    <location>
        <begin position="173"/>
        <end position="189"/>
    </location>
</feature>
<keyword evidence="2" id="KW-0732">Signal</keyword>
<feature type="region of interest" description="Disordered" evidence="1">
    <location>
        <begin position="164"/>
        <end position="195"/>
    </location>
</feature>
<reference evidence="3" key="1">
    <citation type="submission" date="2022-03" db="EMBL/GenBank/DDBJ databases">
        <authorList>
            <person name="Martin H S."/>
        </authorList>
    </citation>
    <scope>NUCLEOTIDE SEQUENCE</scope>
</reference>
<feature type="signal peptide" evidence="2">
    <location>
        <begin position="1"/>
        <end position="15"/>
    </location>
</feature>
<gene>
    <name evidence="3" type="ORF">IPOD504_LOCUS7778</name>
</gene>
<dbReference type="InterPro" id="IPR008978">
    <property type="entry name" value="HSP20-like_chaperone"/>
</dbReference>
<feature type="non-terminal residue" evidence="3">
    <location>
        <position position="238"/>
    </location>
</feature>
<name>A0ABN8IH38_9NEOP</name>
<keyword evidence="4" id="KW-1185">Reference proteome</keyword>
<dbReference type="EMBL" id="OW152814">
    <property type="protein sequence ID" value="CAH2050927.1"/>
    <property type="molecule type" value="Genomic_DNA"/>
</dbReference>
<dbReference type="CDD" id="cd00298">
    <property type="entry name" value="ACD_sHsps_p23-like"/>
    <property type="match status" value="1"/>
</dbReference>
<feature type="chain" id="PRO_5045397501" evidence="2">
    <location>
        <begin position="16"/>
        <end position="238"/>
    </location>
</feature>
<dbReference type="Gene3D" id="2.60.40.790">
    <property type="match status" value="1"/>
</dbReference>
<evidence type="ECO:0000313" key="3">
    <source>
        <dbReference type="EMBL" id="CAH2050927.1"/>
    </source>
</evidence>
<evidence type="ECO:0000313" key="4">
    <source>
        <dbReference type="Proteomes" id="UP000837857"/>
    </source>
</evidence>
<proteinExistence type="predicted"/>
<protein>
    <submittedName>
        <fullName evidence="3">Uncharacterized protein</fullName>
    </submittedName>
</protein>
<sequence>MLAIVLFGLVAGAYAAPQFFHRHHHGPFPRDDDLAGYPYFQDEIFDARRFWAELSREMAMFDQMMNDFTKHFPSSVSSEGVDPETNQYKVTIPLSGFEEKDVVVKAREGVLMVQAVSKPEGGMARNYLDVRTLPDYVNVNGSWTLSGGVLKVVFPLLQRGEETTTEISTQLPEELKPESREEVDNRGGDVDADVGVISGDTAKETELMTNEIPDREPVEATTYAVDLKDEVEFVPVRY</sequence>
<dbReference type="SUPFAM" id="SSF49764">
    <property type="entry name" value="HSP20-like chaperones"/>
    <property type="match status" value="1"/>
</dbReference>
<accession>A0ABN8IH38</accession>
<evidence type="ECO:0000256" key="1">
    <source>
        <dbReference type="SAM" id="MobiDB-lite"/>
    </source>
</evidence>
<dbReference type="Proteomes" id="UP000837857">
    <property type="component" value="Chromosome 2"/>
</dbReference>
<evidence type="ECO:0000256" key="2">
    <source>
        <dbReference type="SAM" id="SignalP"/>
    </source>
</evidence>
<organism evidence="3 4">
    <name type="scientific">Iphiclides podalirius</name>
    <name type="common">scarce swallowtail</name>
    <dbReference type="NCBI Taxonomy" id="110791"/>
    <lineage>
        <taxon>Eukaryota</taxon>
        <taxon>Metazoa</taxon>
        <taxon>Ecdysozoa</taxon>
        <taxon>Arthropoda</taxon>
        <taxon>Hexapoda</taxon>
        <taxon>Insecta</taxon>
        <taxon>Pterygota</taxon>
        <taxon>Neoptera</taxon>
        <taxon>Endopterygota</taxon>
        <taxon>Lepidoptera</taxon>
        <taxon>Glossata</taxon>
        <taxon>Ditrysia</taxon>
        <taxon>Papilionoidea</taxon>
        <taxon>Papilionidae</taxon>
        <taxon>Papilioninae</taxon>
        <taxon>Iphiclides</taxon>
    </lineage>
</organism>